<comment type="caution">
    <text evidence="1">The sequence shown here is derived from an EMBL/GenBank/DDBJ whole genome shotgun (WGS) entry which is preliminary data.</text>
</comment>
<dbReference type="Proteomes" id="UP001165080">
    <property type="component" value="Unassembled WGS sequence"/>
</dbReference>
<keyword evidence="2" id="KW-1185">Reference proteome</keyword>
<reference evidence="1 2" key="1">
    <citation type="journal article" date="2023" name="Commun. Biol.">
        <title>Reorganization of the ancestral sex-determining regions during the evolution of trioecy in Pleodorina starrii.</title>
        <authorList>
            <person name="Takahashi K."/>
            <person name="Suzuki S."/>
            <person name="Kawai-Toyooka H."/>
            <person name="Yamamoto K."/>
            <person name="Hamaji T."/>
            <person name="Ootsuki R."/>
            <person name="Yamaguchi H."/>
            <person name="Kawachi M."/>
            <person name="Higashiyama T."/>
            <person name="Nozaki H."/>
        </authorList>
    </citation>
    <scope>NUCLEOTIDE SEQUENCE [LARGE SCALE GENOMIC DNA]</scope>
    <source>
        <strain evidence="1 2">NIES-4479</strain>
    </source>
</reference>
<protein>
    <submittedName>
        <fullName evidence="1">Uncharacterized protein</fullName>
    </submittedName>
</protein>
<dbReference type="AlphaFoldDB" id="A0A9W6F8Z8"/>
<evidence type="ECO:0000313" key="1">
    <source>
        <dbReference type="EMBL" id="GLC60210.1"/>
    </source>
</evidence>
<gene>
    <name evidence="1" type="primary">PLESTBF000776</name>
    <name evidence="1" type="ORF">PLESTB_001585800</name>
</gene>
<evidence type="ECO:0000313" key="2">
    <source>
        <dbReference type="Proteomes" id="UP001165080"/>
    </source>
</evidence>
<proteinExistence type="predicted"/>
<sequence length="103" mass="10533">MCDGGGGGGGGDRRQVRCGGYACRSRAQGSRLPACLSHRCEGPPRHMRAAYCQVRAPPSKALDARAGTRTSDRHFCFSTATIAAAAAAAAAAACQTLYDGTDA</sequence>
<accession>A0A9W6F8Z8</accession>
<organism evidence="1 2">
    <name type="scientific">Pleodorina starrii</name>
    <dbReference type="NCBI Taxonomy" id="330485"/>
    <lineage>
        <taxon>Eukaryota</taxon>
        <taxon>Viridiplantae</taxon>
        <taxon>Chlorophyta</taxon>
        <taxon>core chlorophytes</taxon>
        <taxon>Chlorophyceae</taxon>
        <taxon>CS clade</taxon>
        <taxon>Chlamydomonadales</taxon>
        <taxon>Volvocaceae</taxon>
        <taxon>Pleodorina</taxon>
    </lineage>
</organism>
<dbReference type="EMBL" id="BRXU01000033">
    <property type="protein sequence ID" value="GLC60210.1"/>
    <property type="molecule type" value="Genomic_DNA"/>
</dbReference>
<name>A0A9W6F8Z8_9CHLO</name>